<proteinExistence type="predicted"/>
<evidence type="ECO:0000256" key="1">
    <source>
        <dbReference type="SAM" id="SignalP"/>
    </source>
</evidence>
<evidence type="ECO:0000313" key="3">
    <source>
        <dbReference type="Proteomes" id="UP000588068"/>
    </source>
</evidence>
<accession>A0A841HLE3</accession>
<dbReference type="Proteomes" id="UP000588068">
    <property type="component" value="Unassembled WGS sequence"/>
</dbReference>
<dbReference type="PROSITE" id="PS51257">
    <property type="entry name" value="PROKAR_LIPOPROTEIN"/>
    <property type="match status" value="1"/>
</dbReference>
<sequence>MQRRTYSTLAFLTLACATSALAAPEYRAPRTAWGTPDLQGTWTNGSLTSLERDDMFKGKATMTAAEAAEFERTNLFAQFAEADAKPTDPNQKATAAADPGGYNAFWLDPGTRLAVVKGEARTSFIVDPANGKVPYTPDGLKAFGAARASMNFDGPERRPLGERCLMGFGSTGGPPMLPDVYNNNYQIVQSKDTVVILVEMVHDARIVRMNGTPMPANIYPWLGDSVGRWDGDTLVVETTKLNPEQKAHYGIKQRFYLPPTAKVVERFTRVADDQILYQFTVEDAKTYTQPWKGEVPFIKTNDLIYEYACHEGNYALPGILAGAREAEKKTAASKGK</sequence>
<dbReference type="AlphaFoldDB" id="A0A841HLE3"/>
<protein>
    <submittedName>
        <fullName evidence="2">Uncharacterized protein</fullName>
    </submittedName>
</protein>
<keyword evidence="3" id="KW-1185">Reference proteome</keyword>
<reference evidence="2 3" key="1">
    <citation type="submission" date="2020-08" db="EMBL/GenBank/DDBJ databases">
        <title>Genomic Encyclopedia of Type Strains, Phase IV (KMG-IV): sequencing the most valuable type-strain genomes for metagenomic binning, comparative biology and taxonomic classification.</title>
        <authorList>
            <person name="Goeker M."/>
        </authorList>
    </citation>
    <scope>NUCLEOTIDE SEQUENCE [LARGE SCALE GENOMIC DNA]</scope>
    <source>
        <strain evidence="2 3">DSM 26723</strain>
    </source>
</reference>
<keyword evidence="1" id="KW-0732">Signal</keyword>
<evidence type="ECO:0000313" key="2">
    <source>
        <dbReference type="EMBL" id="MBB6093686.1"/>
    </source>
</evidence>
<feature type="chain" id="PRO_5032829285" evidence="1">
    <location>
        <begin position="23"/>
        <end position="336"/>
    </location>
</feature>
<feature type="signal peptide" evidence="1">
    <location>
        <begin position="1"/>
        <end position="22"/>
    </location>
</feature>
<dbReference type="EMBL" id="JACHHZ010000003">
    <property type="protein sequence ID" value="MBB6093686.1"/>
    <property type="molecule type" value="Genomic_DNA"/>
</dbReference>
<organism evidence="2 3">
    <name type="scientific">Povalibacter uvarum</name>
    <dbReference type="NCBI Taxonomy" id="732238"/>
    <lineage>
        <taxon>Bacteria</taxon>
        <taxon>Pseudomonadati</taxon>
        <taxon>Pseudomonadota</taxon>
        <taxon>Gammaproteobacteria</taxon>
        <taxon>Steroidobacterales</taxon>
        <taxon>Steroidobacteraceae</taxon>
        <taxon>Povalibacter</taxon>
    </lineage>
</organism>
<dbReference type="RefSeq" id="WP_221304174.1">
    <property type="nucleotide sequence ID" value="NZ_JACHHZ010000003.1"/>
</dbReference>
<comment type="caution">
    <text evidence="2">The sequence shown here is derived from an EMBL/GenBank/DDBJ whole genome shotgun (WGS) entry which is preliminary data.</text>
</comment>
<gene>
    <name evidence="2" type="ORF">HNQ60_002567</name>
</gene>
<name>A0A841HLE3_9GAMM</name>